<evidence type="ECO:0000313" key="3">
    <source>
        <dbReference type="Proteomes" id="UP000279098"/>
    </source>
</evidence>
<evidence type="ECO:0000259" key="1">
    <source>
        <dbReference type="Pfam" id="PF00462"/>
    </source>
</evidence>
<dbReference type="PROSITE" id="PS51354">
    <property type="entry name" value="GLUTAREDOXIN_2"/>
    <property type="match status" value="1"/>
</dbReference>
<proteinExistence type="predicted"/>
<dbReference type="Proteomes" id="UP000279098">
    <property type="component" value="Genome"/>
</dbReference>
<dbReference type="InterPro" id="IPR036249">
    <property type="entry name" value="Thioredoxin-like_sf"/>
</dbReference>
<dbReference type="Pfam" id="PF00462">
    <property type="entry name" value="Glutaredoxin"/>
    <property type="match status" value="1"/>
</dbReference>
<reference evidence="2 3" key="1">
    <citation type="submission" date="2018-09" db="EMBL/GenBank/DDBJ databases">
        <authorList>
            <person name="Fryberger R.B."/>
            <person name="Stoner T.H."/>
            <person name="Garlena R.A."/>
            <person name="Russell D.A."/>
            <person name="Pope W.H."/>
            <person name="Jacobs-Sera D."/>
            <person name="Hatfull G.F."/>
        </authorList>
    </citation>
    <scope>NUCLEOTIDE SEQUENCE [LARGE SCALE GENOMIC DNA]</scope>
</reference>
<dbReference type="InterPro" id="IPR006660">
    <property type="entry name" value="Arsenate_reductase-like"/>
</dbReference>
<dbReference type="SUPFAM" id="SSF52833">
    <property type="entry name" value="Thioredoxin-like"/>
    <property type="match status" value="1"/>
</dbReference>
<protein>
    <submittedName>
        <fullName evidence="2">NrdH-like glutaredoxin</fullName>
    </submittedName>
</protein>
<organism evidence="2 3">
    <name type="scientific">Microbacterium phage Brahms</name>
    <dbReference type="NCBI Taxonomy" id="2419973"/>
    <lineage>
        <taxon>Viruses</taxon>
        <taxon>Duplodnaviria</taxon>
        <taxon>Heunggongvirae</taxon>
        <taxon>Uroviricota</taxon>
        <taxon>Caudoviricetes</taxon>
        <taxon>Armstrongvirus</taxon>
        <taxon>Armstrongvirus armstrong</taxon>
    </lineage>
</organism>
<dbReference type="InterPro" id="IPR002109">
    <property type="entry name" value="Glutaredoxin"/>
</dbReference>
<dbReference type="PROSITE" id="PS51353">
    <property type="entry name" value="ARSC"/>
    <property type="match status" value="1"/>
</dbReference>
<accession>A0A3G2KAA9</accession>
<gene>
    <name evidence="2" type="primary">33</name>
    <name evidence="2" type="ORF">PBI_BRAHMS_33</name>
</gene>
<feature type="domain" description="Glutaredoxin" evidence="1">
    <location>
        <begin position="5"/>
        <end position="53"/>
    </location>
</feature>
<dbReference type="Gene3D" id="3.40.30.10">
    <property type="entry name" value="Glutaredoxin"/>
    <property type="match status" value="1"/>
</dbReference>
<name>A0A3G2KAA9_9CAUD</name>
<sequence length="79" mass="8619">MDLMVTLYSTPTCAPCRVAEKRLDAAGLLAGKVDLTQNPDKVEELKERLGTSTLHTPILEFEGELFGMADLGNIIRSVN</sequence>
<dbReference type="EMBL" id="MH834602">
    <property type="protein sequence ID" value="AYN55904.1"/>
    <property type="molecule type" value="Genomic_DNA"/>
</dbReference>
<evidence type="ECO:0000313" key="2">
    <source>
        <dbReference type="EMBL" id="AYN55904.1"/>
    </source>
</evidence>